<reference evidence="2 3" key="1">
    <citation type="journal article" date="2010" name="Stand. Genomic Sci.">
        <title>Complete genome sequence of Ferrimonas balearica type strain (PAT).</title>
        <authorList>
            <person name="Nolan M."/>
            <person name="Sikorski J."/>
            <person name="Davenport K."/>
            <person name="Lucas S."/>
            <person name="Glavina Del Rio T."/>
            <person name="Tice H."/>
            <person name="Cheng J."/>
            <person name="Goodwin L."/>
            <person name="Pitluck S."/>
            <person name="Liolios K."/>
            <person name="Ivanova N."/>
            <person name="Mavromatis K."/>
            <person name="Ovchinnikova G."/>
            <person name="Pati A."/>
            <person name="Chen A."/>
            <person name="Palaniappan K."/>
            <person name="Land M."/>
            <person name="Hauser L."/>
            <person name="Chang Y."/>
            <person name="Jeffries C."/>
            <person name="Tapia R."/>
            <person name="Brettin T."/>
            <person name="Detter J."/>
            <person name="Han C."/>
            <person name="Yasawong M."/>
            <person name="Rohde M."/>
            <person name="Tindall B."/>
            <person name="Goker M."/>
            <person name="Woyke T."/>
            <person name="Bristow J."/>
            <person name="Eisen J."/>
            <person name="Markowitz V."/>
            <person name="Hugenholtz P."/>
            <person name="Kyrpides N."/>
            <person name="Klenk H."/>
            <person name="Lapidus A."/>
        </authorList>
    </citation>
    <scope>NUCLEOTIDE SEQUENCE [LARGE SCALE GENOMIC DNA]</scope>
    <source>
        <strain evidence="3">DSM 9799 / CCM 4581 / KCTC 23876 / PAT</strain>
    </source>
</reference>
<accession>E1SQD8</accession>
<evidence type="ECO:0000256" key="1">
    <source>
        <dbReference type="SAM" id="SignalP"/>
    </source>
</evidence>
<dbReference type="RefSeq" id="WP_013347214.1">
    <property type="nucleotide sequence ID" value="NC_014541.1"/>
</dbReference>
<dbReference type="Pfam" id="PF07383">
    <property type="entry name" value="DUF1496"/>
    <property type="match status" value="1"/>
</dbReference>
<dbReference type="InterPro" id="IPR009971">
    <property type="entry name" value="DUF1496"/>
</dbReference>
<protein>
    <recommendedName>
        <fullName evidence="4">DUF1496 domain-containing protein</fullName>
    </recommendedName>
</protein>
<evidence type="ECO:0000313" key="2">
    <source>
        <dbReference type="EMBL" id="ADN77909.1"/>
    </source>
</evidence>
<name>E1SQD8_FERBD</name>
<keyword evidence="3" id="KW-1185">Reference proteome</keyword>
<evidence type="ECO:0000313" key="3">
    <source>
        <dbReference type="Proteomes" id="UP000006683"/>
    </source>
</evidence>
<dbReference type="Proteomes" id="UP000006683">
    <property type="component" value="Chromosome"/>
</dbReference>
<evidence type="ECO:0008006" key="4">
    <source>
        <dbReference type="Google" id="ProtNLM"/>
    </source>
</evidence>
<dbReference type="AlphaFoldDB" id="E1SQD8"/>
<feature type="signal peptide" evidence="1">
    <location>
        <begin position="1"/>
        <end position="18"/>
    </location>
</feature>
<dbReference type="HOGENOM" id="CLU_177884_0_0_6"/>
<proteinExistence type="predicted"/>
<feature type="chain" id="PRO_5003151466" description="DUF1496 domain-containing protein" evidence="1">
    <location>
        <begin position="19"/>
        <end position="98"/>
    </location>
</feature>
<organism evidence="2 3">
    <name type="scientific">Ferrimonas balearica (strain DSM 9799 / CCM 4581 / KCTC 23876 / PAT)</name>
    <dbReference type="NCBI Taxonomy" id="550540"/>
    <lineage>
        <taxon>Bacteria</taxon>
        <taxon>Pseudomonadati</taxon>
        <taxon>Pseudomonadota</taxon>
        <taxon>Gammaproteobacteria</taxon>
        <taxon>Alteromonadales</taxon>
        <taxon>Ferrimonadaceae</taxon>
        <taxon>Ferrimonas</taxon>
    </lineage>
</organism>
<dbReference type="OrthoDB" id="6400575at2"/>
<dbReference type="EMBL" id="CP002209">
    <property type="protein sequence ID" value="ADN77909.1"/>
    <property type="molecule type" value="Genomic_DNA"/>
</dbReference>
<dbReference type="KEGG" id="fbl:Fbal_3715"/>
<gene>
    <name evidence="2" type="ordered locus">Fbal_3715</name>
</gene>
<dbReference type="GeneID" id="67183912"/>
<keyword evidence="1" id="KW-0732">Signal</keyword>
<sequence length="98" mass="10650">MKIRVLMIGLLVTTGALAQVERPARVISTGPKPIPVVDGAEFVRACWYQGQQYSEGAPLEVGGKLLYCLPKNDYETNGALIWRSADAEPAPAKIRINP</sequence>